<organism evidence="3 4">
    <name type="scientific">Actinomadura sediminis</name>
    <dbReference type="NCBI Taxonomy" id="1038904"/>
    <lineage>
        <taxon>Bacteria</taxon>
        <taxon>Bacillati</taxon>
        <taxon>Actinomycetota</taxon>
        <taxon>Actinomycetes</taxon>
        <taxon>Streptosporangiales</taxon>
        <taxon>Thermomonosporaceae</taxon>
        <taxon>Actinomadura</taxon>
    </lineage>
</organism>
<dbReference type="RefSeq" id="WP_378304311.1">
    <property type="nucleotide sequence ID" value="NZ_JBHTJA010000086.1"/>
</dbReference>
<sequence>MKGHPSGPQGPLQPPPHHTAEVSRDAIGRAAPAPAADAARGRSPALAVAAVCLFPLGVPAIVCGHLARRRWRKGEVTIDMVDARSIALWGMVMGAMMTAFYLFAAVLVASTLLT</sequence>
<dbReference type="EMBL" id="JBHTJA010000086">
    <property type="protein sequence ID" value="MFD0904447.1"/>
    <property type="molecule type" value="Genomic_DNA"/>
</dbReference>
<proteinExistence type="predicted"/>
<dbReference type="Proteomes" id="UP001596972">
    <property type="component" value="Unassembled WGS sequence"/>
</dbReference>
<evidence type="ECO:0000256" key="2">
    <source>
        <dbReference type="SAM" id="Phobius"/>
    </source>
</evidence>
<feature type="transmembrane region" description="Helical" evidence="2">
    <location>
        <begin position="45"/>
        <end position="67"/>
    </location>
</feature>
<reference evidence="4" key="1">
    <citation type="journal article" date="2019" name="Int. J. Syst. Evol. Microbiol.">
        <title>The Global Catalogue of Microorganisms (GCM) 10K type strain sequencing project: providing services to taxonomists for standard genome sequencing and annotation.</title>
        <authorList>
            <consortium name="The Broad Institute Genomics Platform"/>
            <consortium name="The Broad Institute Genome Sequencing Center for Infectious Disease"/>
            <person name="Wu L."/>
            <person name="Ma J."/>
        </authorList>
    </citation>
    <scope>NUCLEOTIDE SEQUENCE [LARGE SCALE GENOMIC DNA]</scope>
    <source>
        <strain evidence="4">JCM 31202</strain>
    </source>
</reference>
<evidence type="ECO:0000313" key="4">
    <source>
        <dbReference type="Proteomes" id="UP001596972"/>
    </source>
</evidence>
<keyword evidence="2" id="KW-0812">Transmembrane</keyword>
<keyword evidence="2" id="KW-1133">Transmembrane helix</keyword>
<evidence type="ECO:0000313" key="3">
    <source>
        <dbReference type="EMBL" id="MFD0904447.1"/>
    </source>
</evidence>
<evidence type="ECO:0000256" key="1">
    <source>
        <dbReference type="SAM" id="MobiDB-lite"/>
    </source>
</evidence>
<comment type="caution">
    <text evidence="3">The sequence shown here is derived from an EMBL/GenBank/DDBJ whole genome shotgun (WGS) entry which is preliminary data.</text>
</comment>
<accession>A0ABW3EZG9</accession>
<protein>
    <recommendedName>
        <fullName evidence="5">DUF4190 domain-containing protein</fullName>
    </recommendedName>
</protein>
<name>A0ABW3EZG9_9ACTN</name>
<feature type="transmembrane region" description="Helical" evidence="2">
    <location>
        <begin position="88"/>
        <end position="113"/>
    </location>
</feature>
<feature type="compositionally biased region" description="Low complexity" evidence="1">
    <location>
        <begin position="1"/>
        <end position="10"/>
    </location>
</feature>
<evidence type="ECO:0008006" key="5">
    <source>
        <dbReference type="Google" id="ProtNLM"/>
    </source>
</evidence>
<gene>
    <name evidence="3" type="ORF">ACFQ11_28965</name>
</gene>
<keyword evidence="4" id="KW-1185">Reference proteome</keyword>
<feature type="region of interest" description="Disordered" evidence="1">
    <location>
        <begin position="1"/>
        <end position="25"/>
    </location>
</feature>
<keyword evidence="2" id="KW-0472">Membrane</keyword>